<comment type="caution">
    <text evidence="1">The sequence shown here is derived from an EMBL/GenBank/DDBJ whole genome shotgun (WGS) entry which is preliminary data.</text>
</comment>
<name>A0A0D6PAS8_9PROT</name>
<evidence type="ECO:0000313" key="1">
    <source>
        <dbReference type="EMBL" id="GAN78757.1"/>
    </source>
</evidence>
<keyword evidence="2" id="KW-1185">Reference proteome</keyword>
<sequence length="137" mass="15779">MYSLRYVNEAGKGGYNYVGERKAPYRFTDLAFLNADFGPIQEIARRVDRDAKASHRHMQALLIAGAWSFPMMRCTSTLPCERWPDEQEIYQTAFTDHSQVHFVQKQSRKQQCLAKLPVLKSRIGFSGRKGVRYGRCA</sequence>
<proteinExistence type="predicted"/>
<reference evidence="1 2" key="1">
    <citation type="submission" date="2012-11" db="EMBL/GenBank/DDBJ databases">
        <title>Whole genome sequence of Acidocella aminolytica 101 = DSM 11237.</title>
        <authorList>
            <person name="Azuma Y."/>
            <person name="Higashiura N."/>
            <person name="Hirakawa H."/>
            <person name="Matsushita K."/>
        </authorList>
    </citation>
    <scope>NUCLEOTIDE SEQUENCE [LARGE SCALE GENOMIC DNA]</scope>
    <source>
        <strain evidence="2">101 / DSM 11237</strain>
    </source>
</reference>
<accession>A0A0D6PAS8</accession>
<protein>
    <submittedName>
        <fullName evidence="1">Uncharacterized protein</fullName>
    </submittedName>
</protein>
<organism evidence="1 2">
    <name type="scientific">Acidocella aminolytica 101 = DSM 11237</name>
    <dbReference type="NCBI Taxonomy" id="1120923"/>
    <lineage>
        <taxon>Bacteria</taxon>
        <taxon>Pseudomonadati</taxon>
        <taxon>Pseudomonadota</taxon>
        <taxon>Alphaproteobacteria</taxon>
        <taxon>Acetobacterales</taxon>
        <taxon>Acidocellaceae</taxon>
        <taxon>Acidocella</taxon>
    </lineage>
</organism>
<evidence type="ECO:0000313" key="2">
    <source>
        <dbReference type="Proteomes" id="UP000032668"/>
    </source>
</evidence>
<dbReference type="EMBL" id="BANC01000007">
    <property type="protein sequence ID" value="GAN78757.1"/>
    <property type="molecule type" value="Genomic_DNA"/>
</dbReference>
<dbReference type="AlphaFoldDB" id="A0A0D6PAS8"/>
<gene>
    <name evidence="1" type="ORF">Aam_007_044</name>
</gene>
<dbReference type="Proteomes" id="UP000032668">
    <property type="component" value="Unassembled WGS sequence"/>
</dbReference>